<proteinExistence type="predicted"/>
<protein>
    <recommendedName>
        <fullName evidence="3">ATPase</fullName>
    </recommendedName>
</protein>
<evidence type="ECO:0000313" key="2">
    <source>
        <dbReference type="Proteomes" id="UP001501844"/>
    </source>
</evidence>
<dbReference type="RefSeq" id="WP_345162282.1">
    <property type="nucleotide sequence ID" value="NZ_BAABGX010000001.1"/>
</dbReference>
<name>A0ABP8F9B1_9BACT</name>
<organism evidence="1 2">
    <name type="scientific">Nibribacter koreensis</name>
    <dbReference type="NCBI Taxonomy" id="1084519"/>
    <lineage>
        <taxon>Bacteria</taxon>
        <taxon>Pseudomonadati</taxon>
        <taxon>Bacteroidota</taxon>
        <taxon>Cytophagia</taxon>
        <taxon>Cytophagales</taxon>
        <taxon>Hymenobacteraceae</taxon>
        <taxon>Nibribacter</taxon>
    </lineage>
</organism>
<sequence length="479" mass="57219">MKNSTLNSIAENWKLEAKLEDTEKYFYYSTEVDNIIKKNKCYVIGRKGSGKSAICEYLIKRNEHNIFSTKLSFKNFPFNELYHLDNQKYTAPNQYITLWKYLIYSNICKLMVQNENIDLSVRRELEKIYPKSSVKSLARTISNWTSAEFGANVLGNGGTFKFSKEQKNNPIPWIEKVNILEDIIFEYCDNSEYYIVFDELDEDYRVITDDENSDQYIFLVTSLFKAVQDIKSNFIDSDKHIKPVVFLRDDIYSLVKDSDKNKWRDYKIEVEWNEKKLKDLLAFRITKDFNSNHNPLDFQRAWEKVFFREKIGFGNKQEKKIDSFDFIARSTQLRPRDFIQYIQACAEEACNKNSQFIKENNIKFVDRSFSNYLRDEIIDEVFPVLPEIEDYFQIFANIRKWNFSLQEFTEEYNKYLKAGTIKEKNIDYVLDTMFNFSVIGNQHKSRHEVLYFKYMHTNMTFNRTENIVIHRGLFKALQL</sequence>
<dbReference type="EMBL" id="BAABGX010000001">
    <property type="protein sequence ID" value="GAA4298221.1"/>
    <property type="molecule type" value="Genomic_DNA"/>
</dbReference>
<dbReference type="InterPro" id="IPR059206">
    <property type="entry name" value="Sll1717-like"/>
</dbReference>
<evidence type="ECO:0000313" key="1">
    <source>
        <dbReference type="EMBL" id="GAA4298221.1"/>
    </source>
</evidence>
<dbReference type="NCBIfam" id="NF047389">
    <property type="entry name" value="ATPase_Sll1717"/>
    <property type="match status" value="1"/>
</dbReference>
<dbReference type="Proteomes" id="UP001501844">
    <property type="component" value="Unassembled WGS sequence"/>
</dbReference>
<evidence type="ECO:0008006" key="3">
    <source>
        <dbReference type="Google" id="ProtNLM"/>
    </source>
</evidence>
<keyword evidence="2" id="KW-1185">Reference proteome</keyword>
<comment type="caution">
    <text evidence="1">The sequence shown here is derived from an EMBL/GenBank/DDBJ whole genome shotgun (WGS) entry which is preliminary data.</text>
</comment>
<gene>
    <name evidence="1" type="ORF">GCM10023183_06400</name>
</gene>
<accession>A0ABP8F9B1</accession>
<reference evidence="2" key="1">
    <citation type="journal article" date="2019" name="Int. J. Syst. Evol. Microbiol.">
        <title>The Global Catalogue of Microorganisms (GCM) 10K type strain sequencing project: providing services to taxonomists for standard genome sequencing and annotation.</title>
        <authorList>
            <consortium name="The Broad Institute Genomics Platform"/>
            <consortium name="The Broad Institute Genome Sequencing Center for Infectious Disease"/>
            <person name="Wu L."/>
            <person name="Ma J."/>
        </authorList>
    </citation>
    <scope>NUCLEOTIDE SEQUENCE [LARGE SCALE GENOMIC DNA]</scope>
    <source>
        <strain evidence="2">JCM 17917</strain>
    </source>
</reference>